<name>A0ABY6J3C3_9BACT</name>
<organism evidence="2 3">
    <name type="scientific">Chitinophaga horti</name>
    <dbReference type="NCBI Taxonomy" id="2920382"/>
    <lineage>
        <taxon>Bacteria</taxon>
        <taxon>Pseudomonadati</taxon>
        <taxon>Bacteroidota</taxon>
        <taxon>Chitinophagia</taxon>
        <taxon>Chitinophagales</taxon>
        <taxon>Chitinophagaceae</taxon>
        <taxon>Chitinophaga</taxon>
    </lineage>
</organism>
<accession>A0ABY6J3C3</accession>
<dbReference type="RefSeq" id="WP_244836253.1">
    <property type="nucleotide sequence ID" value="NZ_CP107006.1"/>
</dbReference>
<evidence type="ECO:0000313" key="3">
    <source>
        <dbReference type="Proteomes" id="UP001162741"/>
    </source>
</evidence>
<protein>
    <recommendedName>
        <fullName evidence="1">DUF7674 domain-containing protein</fullName>
    </recommendedName>
</protein>
<proteinExistence type="predicted"/>
<gene>
    <name evidence="2" type="ORF">MKQ68_21650</name>
</gene>
<dbReference type="Pfam" id="PF24722">
    <property type="entry name" value="DUF7674"/>
    <property type="match status" value="1"/>
</dbReference>
<dbReference type="EMBL" id="CP107006">
    <property type="protein sequence ID" value="UYQ92687.1"/>
    <property type="molecule type" value="Genomic_DNA"/>
</dbReference>
<evidence type="ECO:0000259" key="1">
    <source>
        <dbReference type="Pfam" id="PF24722"/>
    </source>
</evidence>
<feature type="domain" description="DUF7674" evidence="1">
    <location>
        <begin position="10"/>
        <end position="113"/>
    </location>
</feature>
<reference evidence="2" key="1">
    <citation type="submission" date="2022-10" db="EMBL/GenBank/DDBJ databases">
        <title>Chitinophaga sp. nov., isolated from soil.</title>
        <authorList>
            <person name="Jeon C.O."/>
        </authorList>
    </citation>
    <scope>NUCLEOTIDE SEQUENCE</scope>
    <source>
        <strain evidence="2">R8</strain>
    </source>
</reference>
<dbReference type="Proteomes" id="UP001162741">
    <property type="component" value="Chromosome"/>
</dbReference>
<evidence type="ECO:0000313" key="2">
    <source>
        <dbReference type="EMBL" id="UYQ92687.1"/>
    </source>
</evidence>
<sequence>MINQFEVPAMIEDALPELSKPLRQFPAVFHIYETMSCFTVYTCRQVTRGDFALAGRCLQLAGRLYERGNEKVKYAIEQYFMPVVSALPVKDAAQRIKLYSIIPSHLYRMFIHQQLKLS</sequence>
<dbReference type="InterPro" id="IPR056091">
    <property type="entry name" value="DUF7674"/>
</dbReference>
<keyword evidence="3" id="KW-1185">Reference proteome</keyword>